<dbReference type="EMBL" id="CAJOBF010002400">
    <property type="protein sequence ID" value="CAF4031534.1"/>
    <property type="molecule type" value="Genomic_DNA"/>
</dbReference>
<gene>
    <name evidence="2" type="ORF">UXM345_LOCUS18033</name>
</gene>
<organism evidence="2 3">
    <name type="scientific">Rotaria magnacalcarata</name>
    <dbReference type="NCBI Taxonomy" id="392030"/>
    <lineage>
        <taxon>Eukaryota</taxon>
        <taxon>Metazoa</taxon>
        <taxon>Spiralia</taxon>
        <taxon>Gnathifera</taxon>
        <taxon>Rotifera</taxon>
        <taxon>Eurotatoria</taxon>
        <taxon>Bdelloidea</taxon>
        <taxon>Philodinida</taxon>
        <taxon>Philodinidae</taxon>
        <taxon>Rotaria</taxon>
    </lineage>
</organism>
<feature type="domain" description="PBZ-type" evidence="1">
    <location>
        <begin position="274"/>
        <end position="294"/>
    </location>
</feature>
<sequence length="340" mass="38395">MQSEYKAKWLNIIGFDYLIRLIKKPNIPDAVAITTLDNINTNHQQIDNFVTVNSNSNSSSLSTNNNNSSSSSTNTNIPISETIDLKSADDTNICTMLNCLENIIINIEKNVGKKLFSTSTKSSSNKTNILLDIGADLHIVKQMNETCVALIKQTTTSDCSEEKVFYNTFELTNELISSLNDIYDVIKYEAYCFICGLFSDGVGGKQVDLAWEISTNRCSRMKIPREKHDRDQRTPCRYGSKCWGIGDHLHCKEYSHPSIDDKNDSEEEKDHQSPCRYGSKCYDTSDRHRAEFSHSSNASPKIKHRSFRQPCRYGTHCSKIDDASHCAQFSHKKDGNLADN</sequence>
<name>A0A819QII0_9BILA</name>
<dbReference type="AlphaFoldDB" id="A0A819QII0"/>
<proteinExistence type="predicted"/>
<reference evidence="2" key="1">
    <citation type="submission" date="2021-02" db="EMBL/GenBank/DDBJ databases">
        <authorList>
            <person name="Nowell W R."/>
        </authorList>
    </citation>
    <scope>NUCLEOTIDE SEQUENCE</scope>
</reference>
<evidence type="ECO:0000313" key="3">
    <source>
        <dbReference type="Proteomes" id="UP000663842"/>
    </source>
</evidence>
<dbReference type="Proteomes" id="UP000663842">
    <property type="component" value="Unassembled WGS sequence"/>
</dbReference>
<evidence type="ECO:0000313" key="2">
    <source>
        <dbReference type="EMBL" id="CAF4031534.1"/>
    </source>
</evidence>
<dbReference type="InterPro" id="IPR019406">
    <property type="entry name" value="APLF_PBZ"/>
</dbReference>
<dbReference type="Pfam" id="PF10283">
    <property type="entry name" value="zf-CCHH"/>
    <property type="match status" value="1"/>
</dbReference>
<comment type="caution">
    <text evidence="2">The sequence shown here is derived from an EMBL/GenBank/DDBJ whole genome shotgun (WGS) entry which is preliminary data.</text>
</comment>
<evidence type="ECO:0000259" key="1">
    <source>
        <dbReference type="Pfam" id="PF10283"/>
    </source>
</evidence>
<protein>
    <recommendedName>
        <fullName evidence="1">PBZ-type domain-containing protein</fullName>
    </recommendedName>
</protein>
<accession>A0A819QII0</accession>